<gene>
    <name evidence="1" type="ORF">AALP_AAs64941U000100</name>
</gene>
<dbReference type="Gramene" id="KFK23268">
    <property type="protein sequence ID" value="KFK23268"/>
    <property type="gene ID" value="AALP_AAs64941U000100"/>
</dbReference>
<proteinExistence type="predicted"/>
<dbReference type="EMBL" id="KL980736">
    <property type="protein sequence ID" value="KFK23268.1"/>
    <property type="molecule type" value="Genomic_DNA"/>
</dbReference>
<organism evidence="1 2">
    <name type="scientific">Arabis alpina</name>
    <name type="common">Alpine rock-cress</name>
    <dbReference type="NCBI Taxonomy" id="50452"/>
    <lineage>
        <taxon>Eukaryota</taxon>
        <taxon>Viridiplantae</taxon>
        <taxon>Streptophyta</taxon>
        <taxon>Embryophyta</taxon>
        <taxon>Tracheophyta</taxon>
        <taxon>Spermatophyta</taxon>
        <taxon>Magnoliopsida</taxon>
        <taxon>eudicotyledons</taxon>
        <taxon>Gunneridae</taxon>
        <taxon>Pentapetalae</taxon>
        <taxon>rosids</taxon>
        <taxon>malvids</taxon>
        <taxon>Brassicales</taxon>
        <taxon>Brassicaceae</taxon>
        <taxon>Arabideae</taxon>
        <taxon>Arabis</taxon>
    </lineage>
</organism>
<dbReference type="Proteomes" id="UP000029120">
    <property type="component" value="Unassembled WGS sequence"/>
</dbReference>
<evidence type="ECO:0000313" key="2">
    <source>
        <dbReference type="Proteomes" id="UP000029120"/>
    </source>
</evidence>
<dbReference type="AlphaFoldDB" id="A0A087G066"/>
<name>A0A087G066_ARAAL</name>
<accession>A0A087G066</accession>
<sequence>MHHRRLKNPIFLCNRISFVGFGCTSEPSYTNHDMVAHICFISNRFGMRSIKNGLRKAILDLDSILDFNFNHLLPTRR</sequence>
<protein>
    <submittedName>
        <fullName evidence="1">Uncharacterized protein</fullName>
    </submittedName>
</protein>
<reference evidence="2" key="1">
    <citation type="journal article" date="2015" name="Nat. Plants">
        <title>Genome expansion of Arabis alpina linked with retrotransposition and reduced symmetric DNA methylation.</title>
        <authorList>
            <person name="Willing E.M."/>
            <person name="Rawat V."/>
            <person name="Mandakova T."/>
            <person name="Maumus F."/>
            <person name="James G.V."/>
            <person name="Nordstroem K.J."/>
            <person name="Becker C."/>
            <person name="Warthmann N."/>
            <person name="Chica C."/>
            <person name="Szarzynska B."/>
            <person name="Zytnicki M."/>
            <person name="Albani M.C."/>
            <person name="Kiefer C."/>
            <person name="Bergonzi S."/>
            <person name="Castaings L."/>
            <person name="Mateos J.L."/>
            <person name="Berns M.C."/>
            <person name="Bujdoso N."/>
            <person name="Piofczyk T."/>
            <person name="de Lorenzo L."/>
            <person name="Barrero-Sicilia C."/>
            <person name="Mateos I."/>
            <person name="Piednoel M."/>
            <person name="Hagmann J."/>
            <person name="Chen-Min-Tao R."/>
            <person name="Iglesias-Fernandez R."/>
            <person name="Schuster S.C."/>
            <person name="Alonso-Blanco C."/>
            <person name="Roudier F."/>
            <person name="Carbonero P."/>
            <person name="Paz-Ares J."/>
            <person name="Davis S.J."/>
            <person name="Pecinka A."/>
            <person name="Quesneville H."/>
            <person name="Colot V."/>
            <person name="Lysak M.A."/>
            <person name="Weigel D."/>
            <person name="Coupland G."/>
            <person name="Schneeberger K."/>
        </authorList>
    </citation>
    <scope>NUCLEOTIDE SEQUENCE [LARGE SCALE GENOMIC DNA]</scope>
    <source>
        <strain evidence="2">cv. Pajares</strain>
    </source>
</reference>
<feature type="non-terminal residue" evidence="1">
    <location>
        <position position="77"/>
    </location>
</feature>
<evidence type="ECO:0000313" key="1">
    <source>
        <dbReference type="EMBL" id="KFK23268.1"/>
    </source>
</evidence>
<keyword evidence="2" id="KW-1185">Reference proteome</keyword>